<dbReference type="Proteomes" id="UP001449225">
    <property type="component" value="Unassembled WGS sequence"/>
</dbReference>
<gene>
    <name evidence="10" type="ORF">WNY58_11085</name>
</gene>
<dbReference type="Gene3D" id="3.30.70.270">
    <property type="match status" value="1"/>
</dbReference>
<keyword evidence="2" id="KW-1003">Cell membrane</keyword>
<dbReference type="PROSITE" id="PS50883">
    <property type="entry name" value="EAL"/>
    <property type="match status" value="1"/>
</dbReference>
<dbReference type="InterPro" id="IPR035919">
    <property type="entry name" value="EAL_sf"/>
</dbReference>
<evidence type="ECO:0000256" key="4">
    <source>
        <dbReference type="ARBA" id="ARBA00022989"/>
    </source>
</evidence>
<feature type="domain" description="EAL" evidence="7">
    <location>
        <begin position="450"/>
        <end position="704"/>
    </location>
</feature>
<evidence type="ECO:0000313" key="10">
    <source>
        <dbReference type="EMBL" id="MEM5536935.1"/>
    </source>
</evidence>
<keyword evidence="5 6" id="KW-0472">Membrane</keyword>
<dbReference type="Pfam" id="PF00672">
    <property type="entry name" value="HAMP"/>
    <property type="match status" value="1"/>
</dbReference>
<dbReference type="Gene3D" id="3.20.20.450">
    <property type="entry name" value="EAL domain"/>
    <property type="match status" value="1"/>
</dbReference>
<dbReference type="SMART" id="SM00267">
    <property type="entry name" value="GGDEF"/>
    <property type="match status" value="1"/>
</dbReference>
<feature type="transmembrane region" description="Helical" evidence="6">
    <location>
        <begin position="12"/>
        <end position="33"/>
    </location>
</feature>
<proteinExistence type="predicted"/>
<evidence type="ECO:0000256" key="1">
    <source>
        <dbReference type="ARBA" id="ARBA00004651"/>
    </source>
</evidence>
<keyword evidence="3 6" id="KW-0812">Transmembrane</keyword>
<keyword evidence="11" id="KW-1185">Reference proteome</keyword>
<evidence type="ECO:0000313" key="11">
    <source>
        <dbReference type="Proteomes" id="UP001449225"/>
    </source>
</evidence>
<evidence type="ECO:0000259" key="7">
    <source>
        <dbReference type="PROSITE" id="PS50883"/>
    </source>
</evidence>
<dbReference type="SMART" id="SM01049">
    <property type="entry name" value="Cache_2"/>
    <property type="match status" value="1"/>
</dbReference>
<dbReference type="PANTHER" id="PTHR33121">
    <property type="entry name" value="CYCLIC DI-GMP PHOSPHODIESTERASE PDEF"/>
    <property type="match status" value="1"/>
</dbReference>
<feature type="domain" description="HAMP" evidence="8">
    <location>
        <begin position="214"/>
        <end position="267"/>
    </location>
</feature>
<dbReference type="SUPFAM" id="SSF55073">
    <property type="entry name" value="Nucleotide cyclase"/>
    <property type="match status" value="1"/>
</dbReference>
<dbReference type="InterPro" id="IPR029787">
    <property type="entry name" value="Nucleotide_cyclase"/>
</dbReference>
<accession>A0ABU9TTC2</accession>
<keyword evidence="4 6" id="KW-1133">Transmembrane helix</keyword>
<dbReference type="SMART" id="SM00304">
    <property type="entry name" value="HAMP"/>
    <property type="match status" value="1"/>
</dbReference>
<dbReference type="EMBL" id="JBBMRA010000009">
    <property type="protein sequence ID" value="MEM5536935.1"/>
    <property type="molecule type" value="Genomic_DNA"/>
</dbReference>
<dbReference type="CDD" id="cd01949">
    <property type="entry name" value="GGDEF"/>
    <property type="match status" value="1"/>
</dbReference>
<dbReference type="NCBIfam" id="TIGR00254">
    <property type="entry name" value="GGDEF"/>
    <property type="match status" value="1"/>
</dbReference>
<feature type="domain" description="GGDEF" evidence="9">
    <location>
        <begin position="309"/>
        <end position="441"/>
    </location>
</feature>
<sequence length="709" mass="80593">MTLSNFTIRQKLIGLVLILALGIVTTSCLAFYFSYQDTLSGKKEQIRSVVQSAASQIILLNQRKNAQEITEQEFDQRLHDLIYSTAYGAHGYLYLLKNETQIHLHPKRSDLEGLYLEDITEPADNQLMINGLKQISTEPDKSLCWTVSWPKPDGGASVAKLTYAQLIPDTDFILGTGVYIDDLIPRYIKRALSYFVVTLIVLLTAIATAIIISRNIVSPIINLSAQMEKLSEGDTDQTVKFTHHGDEIGQMARALERFREYLIENKRLRYAHEHVQFLENFDPVTRLYNRRAMGESLEREIIRNFETQGKVHFLFIRLDLLRNLTIELGDEQRDQILIETANRLKGILSINHRLAKLSEGSFGLMLVNKPKDTKLEELIDTILQTIERPIKLQNLHIQIVARIGVTSYPEDGDQQFELIGRSEIAAKTARKQEQSWLYFSQIKEQQVESKMELWQDLSTAIDENQLYLVFQPLFDLSNNAALSAETLLRWNHPELGPISPAVFVPLAEQSGLISRLDHWVLNAVAKQCRAWLDAELPFPKIAINLSGISFLRSNFENKLHTIFDQYDVSLEHIELELTEGVLIEDLARIQDKLQRVRETGASISIDDFGTGYSSLSRIKNLPIDHIKIDKSFIDDLDANTQDLKIVQAIILMAQGLQLKVVAEGVETELQLSILREAKCDIVQGYLLSRPLSVADFEALIDEDLIIEGD</sequence>
<dbReference type="Pfam" id="PF00563">
    <property type="entry name" value="EAL"/>
    <property type="match status" value="1"/>
</dbReference>
<evidence type="ECO:0000259" key="8">
    <source>
        <dbReference type="PROSITE" id="PS50885"/>
    </source>
</evidence>
<dbReference type="Pfam" id="PF08269">
    <property type="entry name" value="dCache_2"/>
    <property type="match status" value="1"/>
</dbReference>
<dbReference type="SMART" id="SM00052">
    <property type="entry name" value="EAL"/>
    <property type="match status" value="1"/>
</dbReference>
<comment type="caution">
    <text evidence="10">The sequence shown here is derived from an EMBL/GenBank/DDBJ whole genome shotgun (WGS) entry which is preliminary data.</text>
</comment>
<evidence type="ECO:0000256" key="6">
    <source>
        <dbReference type="SAM" id="Phobius"/>
    </source>
</evidence>
<dbReference type="SUPFAM" id="SSF158472">
    <property type="entry name" value="HAMP domain-like"/>
    <property type="match status" value="1"/>
</dbReference>
<dbReference type="Gene3D" id="6.10.340.10">
    <property type="match status" value="1"/>
</dbReference>
<dbReference type="CDD" id="cd06225">
    <property type="entry name" value="HAMP"/>
    <property type="match status" value="1"/>
</dbReference>
<evidence type="ECO:0000256" key="5">
    <source>
        <dbReference type="ARBA" id="ARBA00023136"/>
    </source>
</evidence>
<dbReference type="InterPro" id="IPR043128">
    <property type="entry name" value="Rev_trsase/Diguanyl_cyclase"/>
</dbReference>
<comment type="subcellular location">
    <subcellularLocation>
        <location evidence="1">Cell membrane</location>
        <topology evidence="1">Multi-pass membrane protein</topology>
    </subcellularLocation>
</comment>
<dbReference type="SUPFAM" id="SSF141868">
    <property type="entry name" value="EAL domain-like"/>
    <property type="match status" value="1"/>
</dbReference>
<dbReference type="RefSeq" id="WP_342854547.1">
    <property type="nucleotide sequence ID" value="NZ_JBBMRA010000009.1"/>
</dbReference>
<evidence type="ECO:0000256" key="2">
    <source>
        <dbReference type="ARBA" id="ARBA00022475"/>
    </source>
</evidence>
<dbReference type="InterPro" id="IPR000160">
    <property type="entry name" value="GGDEF_dom"/>
</dbReference>
<feature type="transmembrane region" description="Helical" evidence="6">
    <location>
        <begin position="191"/>
        <end position="212"/>
    </location>
</feature>
<dbReference type="PROSITE" id="PS50887">
    <property type="entry name" value="GGDEF"/>
    <property type="match status" value="1"/>
</dbReference>
<dbReference type="Pfam" id="PF00990">
    <property type="entry name" value="GGDEF"/>
    <property type="match status" value="1"/>
</dbReference>
<dbReference type="CDD" id="cd01948">
    <property type="entry name" value="EAL"/>
    <property type="match status" value="1"/>
</dbReference>
<dbReference type="InterPro" id="IPR004010">
    <property type="entry name" value="Double_Cache_2"/>
</dbReference>
<dbReference type="PANTHER" id="PTHR33121:SF71">
    <property type="entry name" value="OXYGEN SENSOR PROTEIN DOSP"/>
    <property type="match status" value="1"/>
</dbReference>
<dbReference type="InterPro" id="IPR001633">
    <property type="entry name" value="EAL_dom"/>
</dbReference>
<evidence type="ECO:0000259" key="9">
    <source>
        <dbReference type="PROSITE" id="PS50887"/>
    </source>
</evidence>
<protein>
    <submittedName>
        <fullName evidence="10">EAL domain-containing protein</fullName>
    </submittedName>
</protein>
<evidence type="ECO:0000256" key="3">
    <source>
        <dbReference type="ARBA" id="ARBA00022692"/>
    </source>
</evidence>
<organism evidence="10 11">
    <name type="scientific">Neptuniibacter pectenicola</name>
    <dbReference type="NCBI Taxonomy" id="1806669"/>
    <lineage>
        <taxon>Bacteria</taxon>
        <taxon>Pseudomonadati</taxon>
        <taxon>Pseudomonadota</taxon>
        <taxon>Gammaproteobacteria</taxon>
        <taxon>Oceanospirillales</taxon>
        <taxon>Oceanospirillaceae</taxon>
        <taxon>Neptuniibacter</taxon>
    </lineage>
</organism>
<dbReference type="InterPro" id="IPR050706">
    <property type="entry name" value="Cyclic-di-GMP_PDE-like"/>
</dbReference>
<dbReference type="PROSITE" id="PS50885">
    <property type="entry name" value="HAMP"/>
    <property type="match status" value="1"/>
</dbReference>
<dbReference type="InterPro" id="IPR033480">
    <property type="entry name" value="sCache_2"/>
</dbReference>
<dbReference type="Gene3D" id="3.30.450.20">
    <property type="entry name" value="PAS domain"/>
    <property type="match status" value="1"/>
</dbReference>
<name>A0ABU9TTC2_9GAMM</name>
<dbReference type="InterPro" id="IPR003660">
    <property type="entry name" value="HAMP_dom"/>
</dbReference>
<reference evidence="10 11" key="1">
    <citation type="submission" date="2024-03" db="EMBL/GenBank/DDBJ databases">
        <title>Community enrichment and isolation of bacterial strains for fucoidan degradation.</title>
        <authorList>
            <person name="Sichert A."/>
        </authorList>
    </citation>
    <scope>NUCLEOTIDE SEQUENCE [LARGE SCALE GENOMIC DNA]</scope>
    <source>
        <strain evidence="10 11">AS76</strain>
    </source>
</reference>